<dbReference type="AlphaFoldDB" id="C0QJ58"/>
<dbReference type="GO" id="GO:0004222">
    <property type="term" value="F:metalloendopeptidase activity"/>
    <property type="evidence" value="ECO:0007669"/>
    <property type="project" value="TreeGrafter"/>
</dbReference>
<dbReference type="STRING" id="177437.HRM2_27810"/>
<dbReference type="CDD" id="cd12797">
    <property type="entry name" value="M23_peptidase"/>
    <property type="match status" value="1"/>
</dbReference>
<evidence type="ECO:0000313" key="4">
    <source>
        <dbReference type="Proteomes" id="UP000000442"/>
    </source>
</evidence>
<proteinExistence type="predicted"/>
<dbReference type="PANTHER" id="PTHR21666:SF289">
    <property type="entry name" value="L-ALA--D-GLU ENDOPEPTIDASE"/>
    <property type="match status" value="1"/>
</dbReference>
<dbReference type="HOGENOM" id="CLU_048239_0_0_7"/>
<dbReference type="PANTHER" id="PTHR21666">
    <property type="entry name" value="PEPTIDASE-RELATED"/>
    <property type="match status" value="1"/>
</dbReference>
<dbReference type="Pfam" id="PF01551">
    <property type="entry name" value="Peptidase_M23"/>
    <property type="match status" value="1"/>
</dbReference>
<reference evidence="3 4" key="1">
    <citation type="journal article" date="2009" name="Environ. Microbiol.">
        <title>Genome sequence of Desulfobacterium autotrophicum HRM2, a marine sulfate reducer oxidizing organic carbon completely to carbon dioxide.</title>
        <authorList>
            <person name="Strittmatter A.W."/>
            <person name="Liesegang H."/>
            <person name="Rabus R."/>
            <person name="Decker I."/>
            <person name="Amann J."/>
            <person name="Andres S."/>
            <person name="Henne A."/>
            <person name="Fricke W.F."/>
            <person name="Martinez-Arias R."/>
            <person name="Bartels D."/>
            <person name="Goesmann A."/>
            <person name="Krause L."/>
            <person name="Puehler A."/>
            <person name="Klenk H.P."/>
            <person name="Richter M."/>
            <person name="Schuler M."/>
            <person name="Gloeckner F.O."/>
            <person name="Meyerdierks A."/>
            <person name="Gottschalk G."/>
            <person name="Amann R."/>
        </authorList>
    </citation>
    <scope>NUCLEOTIDE SEQUENCE [LARGE SCALE GENOMIC DNA]</scope>
    <source>
        <strain evidence="4">ATCC 43914 / DSM 3382 / HRM2</strain>
    </source>
</reference>
<dbReference type="InterPro" id="IPR050570">
    <property type="entry name" value="Cell_wall_metabolism_enzyme"/>
</dbReference>
<gene>
    <name evidence="3" type="ordered locus">HRM2_27810</name>
</gene>
<accession>C0QJ58</accession>
<feature type="domain" description="M23ase beta-sheet core" evidence="2">
    <location>
        <begin position="340"/>
        <end position="434"/>
    </location>
</feature>
<dbReference type="EMBL" id="CP001087">
    <property type="protein sequence ID" value="ACN15871.1"/>
    <property type="molecule type" value="Genomic_DNA"/>
</dbReference>
<evidence type="ECO:0000256" key="1">
    <source>
        <dbReference type="ARBA" id="ARBA00022729"/>
    </source>
</evidence>
<organism evidence="3 4">
    <name type="scientific">Desulforapulum autotrophicum (strain ATCC 43914 / DSM 3382 / VKM B-1955 / HRM2)</name>
    <name type="common">Desulfobacterium autotrophicum</name>
    <dbReference type="NCBI Taxonomy" id="177437"/>
    <lineage>
        <taxon>Bacteria</taxon>
        <taxon>Pseudomonadati</taxon>
        <taxon>Thermodesulfobacteriota</taxon>
        <taxon>Desulfobacteria</taxon>
        <taxon>Desulfobacterales</taxon>
        <taxon>Desulfobacteraceae</taxon>
        <taxon>Desulforapulum</taxon>
    </lineage>
</organism>
<dbReference type="OrthoDB" id="9765786at2"/>
<keyword evidence="4" id="KW-1185">Reference proteome</keyword>
<evidence type="ECO:0000259" key="2">
    <source>
        <dbReference type="Pfam" id="PF01551"/>
    </source>
</evidence>
<dbReference type="InterPro" id="IPR016047">
    <property type="entry name" value="M23ase_b-sheet_dom"/>
</dbReference>
<dbReference type="InterPro" id="IPR011055">
    <property type="entry name" value="Dup_hybrid_motif"/>
</dbReference>
<dbReference type="RefSeq" id="WP_015904634.1">
    <property type="nucleotide sequence ID" value="NC_012108.1"/>
</dbReference>
<dbReference type="eggNOG" id="COG0739">
    <property type="taxonomic scope" value="Bacteria"/>
</dbReference>
<name>C0QJ58_DESAH</name>
<sequence>MKKLLFITFILVVVLPLGWFFFSEFEGRAPVVEVALPSPYLKQDYTVSLRARDVGTGLRHLNVALVQAGKEVTLLDKHFQPLGYQGLFMGSQVLDQAVEVPVAFKKFGMQDGEAVLKIIVSDYSWRGWNRGNTVTVERTVTIDTRPPRIEVLTTKHNVTRGGVGLIVYRLFEDNITSGVVVGDNFFPGHPGMFKDKNVFAAFFALSFEQGPGTEMKVKAEDLAGNVSRRGFFHYIRDRKFKTDTLNISQGFLAEKIPEFDVDISGTTFDSTENPLLAKYLYINTVVRKGNVKTVLEPVKATENTLFWKNAFLRLPGSANRANFADHRIYKFNGKEIDRQIHMGIDLASVSRAPVPAANNGRILATEHVGIFGNTVLIDHGFGLTTLYAHLSAISVSKGDIVKRGDIIGKTGETGLAGGDHLHFGVAVNNVFVNPVEWWDTTWIKNNIEYNIKGVETQLK</sequence>
<dbReference type="Gene3D" id="2.70.70.10">
    <property type="entry name" value="Glucose Permease (Domain IIA)"/>
    <property type="match status" value="1"/>
</dbReference>
<dbReference type="KEGG" id="dat:HRM2_27810"/>
<protein>
    <submittedName>
        <fullName evidence="3">Peptidase M23/M37 family protein</fullName>
    </submittedName>
</protein>
<dbReference type="SUPFAM" id="SSF51261">
    <property type="entry name" value="Duplicated hybrid motif"/>
    <property type="match status" value="1"/>
</dbReference>
<dbReference type="Proteomes" id="UP000000442">
    <property type="component" value="Chromosome"/>
</dbReference>
<keyword evidence="1" id="KW-0732">Signal</keyword>
<evidence type="ECO:0000313" key="3">
    <source>
        <dbReference type="EMBL" id="ACN15871.1"/>
    </source>
</evidence>